<accession>A0A367Y713</accession>
<dbReference type="EMBL" id="QORO01000001">
    <property type="protein sequence ID" value="RCK61653.1"/>
    <property type="molecule type" value="Genomic_DNA"/>
</dbReference>
<feature type="signal peptide" evidence="2">
    <location>
        <begin position="1"/>
        <end position="29"/>
    </location>
</feature>
<organism evidence="5 6">
    <name type="scientific">Microbacterium sorbitolivorans</name>
    <dbReference type="NCBI Taxonomy" id="1867410"/>
    <lineage>
        <taxon>Bacteria</taxon>
        <taxon>Bacillati</taxon>
        <taxon>Actinomycetota</taxon>
        <taxon>Actinomycetes</taxon>
        <taxon>Micrococcales</taxon>
        <taxon>Microbacteriaceae</taxon>
        <taxon>Microbacterium</taxon>
    </lineage>
</organism>
<dbReference type="RefSeq" id="WP_114116758.1">
    <property type="nucleotide sequence ID" value="NZ_BMHU01000001.1"/>
</dbReference>
<feature type="domain" description="DUF5648" evidence="4">
    <location>
        <begin position="319"/>
        <end position="464"/>
    </location>
</feature>
<dbReference type="InterPro" id="IPR014044">
    <property type="entry name" value="CAP_dom"/>
</dbReference>
<dbReference type="AlphaFoldDB" id="A0A367Y713"/>
<dbReference type="SUPFAM" id="SSF55797">
    <property type="entry name" value="PR-1-like"/>
    <property type="match status" value="1"/>
</dbReference>
<evidence type="ECO:0000313" key="6">
    <source>
        <dbReference type="Proteomes" id="UP000253508"/>
    </source>
</evidence>
<dbReference type="CDD" id="cd05379">
    <property type="entry name" value="CAP_bacterial"/>
    <property type="match status" value="1"/>
</dbReference>
<comment type="caution">
    <text evidence="5">The sequence shown here is derived from an EMBL/GenBank/DDBJ whole genome shotgun (WGS) entry which is preliminary data.</text>
</comment>
<dbReference type="Pfam" id="PF18885">
    <property type="entry name" value="DUF5648"/>
    <property type="match status" value="1"/>
</dbReference>
<sequence>MVFTRARIRRAFAAAVVAALLVTTGAASAVAQTTGEEVPPVETVAAGNHTPYAANVELVKAQILAATNNARIQAGLQPVLASPKLGAVAQNWANTYSQHGYTHNPNLLSDAGGWEYGWTGALYENMHLAPDGIRGVAGWLSSPAHRAHLLEPNVDRIGIGVAVAEDGRYFMVQEFSTGGSGKARDTNSSMYTATSHPDDPRGSVTSVSVPRDGVVTFTGRVTDPSAPGKPITLRYAIHATWATTKTAADGTFSISIGPYATADDYEVQILAENLGAGNRITLWHGIATNRKSNAGKNQAKAEAVVPKSVSPAPKGGTVPVYRFWSSKFNNAHFYTVSGSEAQNLKAKDPNWTYEGEDFRVWGASGTQCASGKTPVYRFWSSKFESHFYTLSRTESDTIRRTDRNWSYEGVAFCAASGSSSSTKPVYRFWSSKFGKHFFTASKAEADAIRTGDKNWSYEGVGFYAAR</sequence>
<evidence type="ECO:0000313" key="5">
    <source>
        <dbReference type="EMBL" id="RCK61653.1"/>
    </source>
</evidence>
<dbReference type="Proteomes" id="UP000253508">
    <property type="component" value="Unassembled WGS sequence"/>
</dbReference>
<proteinExistence type="predicted"/>
<evidence type="ECO:0000259" key="4">
    <source>
        <dbReference type="Pfam" id="PF18885"/>
    </source>
</evidence>
<dbReference type="PANTHER" id="PTHR31157">
    <property type="entry name" value="SCP DOMAIN-CONTAINING PROTEIN"/>
    <property type="match status" value="1"/>
</dbReference>
<dbReference type="InterPro" id="IPR043708">
    <property type="entry name" value="DUF5648"/>
</dbReference>
<protein>
    <submittedName>
        <fullName evidence="5">CAP domain-containing protein</fullName>
    </submittedName>
</protein>
<gene>
    <name evidence="5" type="ORF">DTO57_03225</name>
</gene>
<keyword evidence="2" id="KW-0732">Signal</keyword>
<evidence type="ECO:0000259" key="3">
    <source>
        <dbReference type="Pfam" id="PF00188"/>
    </source>
</evidence>
<evidence type="ECO:0000256" key="1">
    <source>
        <dbReference type="SAM" id="MobiDB-lite"/>
    </source>
</evidence>
<dbReference type="PANTHER" id="PTHR31157:SF1">
    <property type="entry name" value="SCP DOMAIN-CONTAINING PROTEIN"/>
    <property type="match status" value="1"/>
</dbReference>
<evidence type="ECO:0000256" key="2">
    <source>
        <dbReference type="SAM" id="SignalP"/>
    </source>
</evidence>
<dbReference type="Pfam" id="PF00188">
    <property type="entry name" value="CAP"/>
    <property type="match status" value="1"/>
</dbReference>
<dbReference type="InterPro" id="IPR035940">
    <property type="entry name" value="CAP_sf"/>
</dbReference>
<reference evidence="5 6" key="1">
    <citation type="submission" date="2018-07" db="EMBL/GenBank/DDBJ databases">
        <title>Microbacterium endoborsara sp. nov., a novel actinobacterium isolated from Borszczowia aralocaspica.</title>
        <authorList>
            <person name="An D."/>
        </authorList>
    </citation>
    <scope>NUCLEOTIDE SEQUENCE [LARGE SCALE GENOMIC DNA]</scope>
    <source>
        <strain evidence="5 6">C1.15228</strain>
    </source>
</reference>
<name>A0A367Y713_9MICO</name>
<dbReference type="OrthoDB" id="5196645at2"/>
<feature type="region of interest" description="Disordered" evidence="1">
    <location>
        <begin position="179"/>
        <end position="208"/>
    </location>
</feature>
<feature type="chain" id="PRO_5039165950" evidence="2">
    <location>
        <begin position="30"/>
        <end position="466"/>
    </location>
</feature>
<feature type="compositionally biased region" description="Polar residues" evidence="1">
    <location>
        <begin position="186"/>
        <end position="195"/>
    </location>
</feature>
<dbReference type="Gene3D" id="3.40.33.10">
    <property type="entry name" value="CAP"/>
    <property type="match status" value="1"/>
</dbReference>
<keyword evidence="6" id="KW-1185">Reference proteome</keyword>
<feature type="domain" description="SCP" evidence="3">
    <location>
        <begin position="64"/>
        <end position="175"/>
    </location>
</feature>